<dbReference type="Proteomes" id="UP000235081">
    <property type="component" value="Unassembled WGS sequence"/>
</dbReference>
<protein>
    <submittedName>
        <fullName evidence="2">Uncharacterized protein</fullName>
    </submittedName>
</protein>
<feature type="compositionally biased region" description="Basic and acidic residues" evidence="1">
    <location>
        <begin position="17"/>
        <end position="46"/>
    </location>
</feature>
<gene>
    <name evidence="2" type="ORF">CEN46_23245</name>
</gene>
<comment type="caution">
    <text evidence="2">The sequence shown here is derived from an EMBL/GenBank/DDBJ whole genome shotgun (WGS) entry which is preliminary data.</text>
</comment>
<dbReference type="EMBL" id="NMQE01000800">
    <property type="protein sequence ID" value="PMB17560.1"/>
    <property type="molecule type" value="Genomic_DNA"/>
</dbReference>
<reference evidence="2 3" key="1">
    <citation type="submission" date="2017-07" db="EMBL/GenBank/DDBJ databases">
        <title>Genomes of Fischerella (Mastigocladus) sp. strains.</title>
        <authorList>
            <person name="Miller S.R."/>
        </authorList>
    </citation>
    <scope>NUCLEOTIDE SEQUENCE [LARGE SCALE GENOMIC DNA]</scope>
    <source>
        <strain evidence="2 3">CCMEE 5318</strain>
    </source>
</reference>
<sequence length="104" mass="11343">MPLFKKHQALVVGIKGEQGKGKGTGDREQGDKEDKEDKEDKGDMDKNFSNTPRQSLFVGNQQDRAGSPTPHTPLTPPNTRSPIPIKTQEAIQDSLLSSKKAANC</sequence>
<evidence type="ECO:0000313" key="3">
    <source>
        <dbReference type="Proteomes" id="UP000235081"/>
    </source>
</evidence>
<feature type="region of interest" description="Disordered" evidence="1">
    <location>
        <begin position="1"/>
        <end position="104"/>
    </location>
</feature>
<proteinExistence type="predicted"/>
<evidence type="ECO:0000256" key="1">
    <source>
        <dbReference type="SAM" id="MobiDB-lite"/>
    </source>
</evidence>
<name>A0A2N6L6H6_9CYAN</name>
<dbReference type="AlphaFoldDB" id="A0A2N6L6H6"/>
<accession>A0A2N6L6H6</accession>
<organism evidence="2 3">
    <name type="scientific">Fischerella thermalis CCMEE 5318</name>
    <dbReference type="NCBI Taxonomy" id="2019666"/>
    <lineage>
        <taxon>Bacteria</taxon>
        <taxon>Bacillati</taxon>
        <taxon>Cyanobacteriota</taxon>
        <taxon>Cyanophyceae</taxon>
        <taxon>Nostocales</taxon>
        <taxon>Hapalosiphonaceae</taxon>
        <taxon>Fischerella</taxon>
    </lineage>
</organism>
<evidence type="ECO:0000313" key="2">
    <source>
        <dbReference type="EMBL" id="PMB17560.1"/>
    </source>
</evidence>
<feature type="compositionally biased region" description="Polar residues" evidence="1">
    <location>
        <begin position="47"/>
        <end position="64"/>
    </location>
</feature>